<sequence length="273" mass="31625">MERSKMQKIIIIFPLFITCCFLSNDFSNIQNKTKKSHTHNNHKLKEEKKIVINEQAIINEKVTFEILEGNKEKCMCLVCLWCGCPPKCTITWMKIKAKEIIGKDKQPIESLKNKLRFSYSVSPIKYNDQYSKYVMPLILFESLEDNIQVTSFRLKDHPTLNFNNKKILGIEGIPEMEKSSEDEYKNVYPYGILNAISPTGGQELISAFTALYNNGKWNLLEAEITVKDEITQQQNTYTILLNGKLFNEFMKKIIEKYPGTTTANNQFRVPINN</sequence>
<accession>A0AAQ3AHI3</accession>
<dbReference type="Proteomes" id="UP001164544">
    <property type="component" value="Plasmid p410-lp72"/>
</dbReference>
<feature type="domain" description="Outer surface lipoprotein BB0158" evidence="1">
    <location>
        <begin position="67"/>
        <end position="258"/>
    </location>
</feature>
<geneLocation type="plasmid" evidence="2 3">
    <name>p410-lp72</name>
</geneLocation>
<evidence type="ECO:0000313" key="3">
    <source>
        <dbReference type="Proteomes" id="UP001164544"/>
    </source>
</evidence>
<protein>
    <submittedName>
        <fullName evidence="2">S2/P23 family protein</fullName>
    </submittedName>
</protein>
<dbReference type="InterPro" id="IPR056668">
    <property type="entry name" value="BB0158-like"/>
</dbReference>
<keyword evidence="2" id="KW-0614">Plasmid</keyword>
<gene>
    <name evidence="2" type="ORF">O5398_05210</name>
</gene>
<organism evidence="2 3">
    <name type="scientific">Borrelia miyamotoi</name>
    <dbReference type="NCBI Taxonomy" id="47466"/>
    <lineage>
        <taxon>Bacteria</taxon>
        <taxon>Pseudomonadati</taxon>
        <taxon>Spirochaetota</taxon>
        <taxon>Spirochaetia</taxon>
        <taxon>Spirochaetales</taxon>
        <taxon>Borreliaceae</taxon>
        <taxon>Borrelia</taxon>
    </lineage>
</organism>
<dbReference type="Pfam" id="PF24960">
    <property type="entry name" value="BB0158"/>
    <property type="match status" value="1"/>
</dbReference>
<evidence type="ECO:0000313" key="2">
    <source>
        <dbReference type="EMBL" id="WAZ91533.1"/>
    </source>
</evidence>
<dbReference type="AlphaFoldDB" id="A0AAQ3AHI3"/>
<proteinExistence type="predicted"/>
<evidence type="ECO:0000259" key="1">
    <source>
        <dbReference type="Pfam" id="PF24960"/>
    </source>
</evidence>
<reference evidence="2" key="1">
    <citation type="submission" date="2022-12" db="EMBL/GenBank/DDBJ databases">
        <title>B. miyamotoi WGS.</title>
        <authorList>
            <person name="Kuleshov K.V."/>
            <person name="Hoornstra D."/>
            <person name="Hovius J.W."/>
            <person name="Platonov A.E."/>
            <person name="Telford S.R. III."/>
        </authorList>
    </citation>
    <scope>NUCLEOTIDE SEQUENCE</scope>
    <source>
        <strain evidence="2">410</strain>
        <plasmid evidence="2">p410-lp72</plasmid>
    </source>
</reference>
<dbReference type="EMBL" id="CP114639">
    <property type="protein sequence ID" value="WAZ91533.1"/>
    <property type="molecule type" value="Genomic_DNA"/>
</dbReference>
<dbReference type="NCBIfam" id="NF033723">
    <property type="entry name" value="S2_P23"/>
    <property type="match status" value="1"/>
</dbReference>
<name>A0AAQ3AHI3_9SPIR</name>
<dbReference type="RefSeq" id="WP_269480817.1">
    <property type="nucleotide sequence ID" value="NZ_CP114626.1"/>
</dbReference>